<dbReference type="RefSeq" id="XP_013407973.1">
    <property type="nucleotide sequence ID" value="XM_013552519.1"/>
</dbReference>
<dbReference type="SUPFAM" id="SSF52540">
    <property type="entry name" value="P-loop containing nucleoside triphosphate hydrolases"/>
    <property type="match status" value="1"/>
</dbReference>
<dbReference type="InterPro" id="IPR015943">
    <property type="entry name" value="WD40/YVTN_repeat-like_dom_sf"/>
</dbReference>
<evidence type="ECO:0000256" key="1">
    <source>
        <dbReference type="ARBA" id="ARBA00022574"/>
    </source>
</evidence>
<dbReference type="InterPro" id="IPR057588">
    <property type="entry name" value="NWD1/2-like_WH"/>
</dbReference>
<evidence type="ECO:0000256" key="2">
    <source>
        <dbReference type="ARBA" id="ARBA00022737"/>
    </source>
</evidence>
<dbReference type="InParanoid" id="A0A1S3JCC0"/>
<dbReference type="Gene3D" id="2.130.10.10">
    <property type="entry name" value="YVTN repeat-like/Quinoprotein amine dehydrogenase"/>
    <property type="match status" value="3"/>
</dbReference>
<accession>A0A1S3JCC0</accession>
<gene>
    <name evidence="5" type="primary">LOC106171981</name>
</gene>
<dbReference type="InterPro" id="IPR027417">
    <property type="entry name" value="P-loop_NTPase"/>
</dbReference>
<dbReference type="InterPro" id="IPR011044">
    <property type="entry name" value="Quino_amine_DH_bsu"/>
</dbReference>
<dbReference type="GeneID" id="106171981"/>
<feature type="domain" description="NWD1/2-like winged helix-turn-helix" evidence="3">
    <location>
        <begin position="605"/>
        <end position="728"/>
    </location>
</feature>
<keyword evidence="2" id="KW-0677">Repeat</keyword>
<dbReference type="Pfam" id="PF25469">
    <property type="entry name" value="WHD_NWD1"/>
    <property type="match status" value="1"/>
</dbReference>
<evidence type="ECO:0000259" key="3">
    <source>
        <dbReference type="Pfam" id="PF25469"/>
    </source>
</evidence>
<dbReference type="Proteomes" id="UP000085678">
    <property type="component" value="Unplaced"/>
</dbReference>
<dbReference type="PANTHER" id="PTHR19871:SF14">
    <property type="entry name" value="DUF4062 DOMAIN-CONTAINING PROTEIN"/>
    <property type="match status" value="1"/>
</dbReference>
<dbReference type="KEGG" id="lak:106171981"/>
<name>A0A1S3JCC0_LINAN</name>
<dbReference type="SUPFAM" id="SSF50969">
    <property type="entry name" value="YVTN repeat-like/Quinoprotein amine dehydrogenase"/>
    <property type="match status" value="2"/>
</dbReference>
<evidence type="ECO:0000313" key="5">
    <source>
        <dbReference type="RefSeq" id="XP_013407973.1"/>
    </source>
</evidence>
<dbReference type="PANTHER" id="PTHR19871">
    <property type="entry name" value="BETA TRANSDUCIN-RELATED PROTEIN"/>
    <property type="match status" value="1"/>
</dbReference>
<dbReference type="STRING" id="7574.A0A1S3JCC0"/>
<keyword evidence="4" id="KW-1185">Reference proteome</keyword>
<dbReference type="InterPro" id="IPR052752">
    <property type="entry name" value="NACHT-WD_repeat"/>
</dbReference>
<dbReference type="Gene3D" id="3.40.50.300">
    <property type="entry name" value="P-loop containing nucleotide triphosphate hydrolases"/>
    <property type="match status" value="1"/>
</dbReference>
<proteinExistence type="predicted"/>
<reference evidence="5" key="1">
    <citation type="submission" date="2025-08" db="UniProtKB">
        <authorList>
            <consortium name="RefSeq"/>
        </authorList>
    </citation>
    <scope>IDENTIFICATION</scope>
    <source>
        <tissue evidence="5">Gonads</tissue>
    </source>
</reference>
<sequence>MDERVRAVLAGQMPVEKLPESPPRVVRIYVSCTPTDMIQERNALMQQVYPKLREYCKEKHGIELQMVDLRWGVLPGIRDDHNQAELFLQELERCQRVSAGPSFVALIGQRYGDRPLPATIPEHEYEVLRNSLRRNRSRETRDAGMLDHWYFKDTNAIPPVYVLQPISSVISDFNEMNDPEVRKAAQEQWLHTENSLRKLLQKGAELCHKEGSMDGYSKHKYFMGEFENELRHGIENAPRPRDTAFVFMREIEDLKNYVTHKNTPKFMDIRWNWKEEKLEIDSDSQRFLYDLKNGKVPAWMGKQNIDKFSILWRFEKVVHPDLHKAYINDFCDKFHDTVIRLVDKAAFSYTPIPAPPIFDTVLPHWLITQRKCRDFFGREEIMDRIYAYVTGHSKQPLVLHGQSGCGKTCVFAKAQEEVPQWVPDCTTIVRYLGINAESADIRQVIYGVCHQLALLEGEDEHHIPTDYKALLKYFFDLLEHYPEDRHLVLFFDSLETLNPEHNAHYLVWLPEKLNPNVKIVLSTLPEKHDILDRLRTEVIKNPNYFIEVPPLSVDNCVLLMEYYLQRVGRQISDDQLRVVRRAFECCSLPLFVRLTVEEVTRWRSYTKPALKMIVNTIQQAIGVIFDQLEAIHGKTLVSHSLTYLTASATGLSDGEMEDLLSLDDMILDEIYRTWHPQVRRIPPLVWVRLRADLEPFLFQREVDGVVVSFWNHREFVEAAKQRYLADEEMCKRIYSEMANYFSCSWHGRPKPFNFSPAVAKSMGLSSTASSADRLVLSQPLTFVGSDGTTRYNKRKYDQMPRTLYLSGRLNELNKMAFFNYLWLYNKSKALSIQHIIATFALNPGTESNLVKGALQACQPVILKNMNNMAAELTGRLLTYYASHPNIRHLIQQCDVEGLQHSALVPAFPYHQVPGGPLQHTLESPTPLQFFQLLGSDSRYLLAKERSSQNILVFDLATGEWKYDIQASAGDMHLTPDGSMIVLLDHVTEMSVKIHRSDTGKYVGQLIPLNHTTGETSEKYKLGRMSLSNEFLCIIATFEKSYLCIASVNECKFIEVVNLNGKASVCTITPDSRFVFTNSAETLMSYDLFTLEHVCSLPLEHRPNHVVFTREGHRGFVSNLEENVITVLHAKEGYVDLTYKISLTELLKGDQISDLVVSHNEKYLLVRGNSNLVIYGVKNEKVLSCFGRPSDTPVQFKLPQRSLTDLNFTQAKFSQDDQYVLATIFRNIYIIDVLSGNLVTKLQSPMGIITSLLLPDKRKQIVTHIENSDVIHVWNLDDAIKHVDTLDRLTGRIQEVLVTKDNTVSFVRCHNSDEVGVIDMSTGQLCDLLTHESPLTGLSITTDGRYAFVSVQPKRPGITNKIWHMEERKIIHEFGEVGGYSVPLHNVSTIISVCQKEIDFKAPYYISLFKFEEDRVVEVQCDLTLNFVLSKPFVTKEDRYLIVLTADEYNEYKAEYNSPAICAFSLENDFAVASYSPADLRSCVNVKRMLDVRPHESNPYAVIVLYSCAAEEDEYSGVSSGYTSGIGFLILDVCSGAVIHVCDTFFPPDVDLSRILINQDVTLCMDAQSHIYDITTGFWKCQLVPTGTCPQRFALNGKAVIYYEDQEVYVIRVEDGKEIARCDVHMPITCVEVCHDQRTIVVGCSDGAVSAYVLIDERYDNAKEIVKTIPSRQLPLSTDIDGRTSRSWDKVESSAPQTPIRLPSALSLGQSEKEMLRKIKPVDRIRPQSDTLIYLNARSKTCSVM</sequence>
<evidence type="ECO:0000313" key="4">
    <source>
        <dbReference type="Proteomes" id="UP000085678"/>
    </source>
</evidence>
<keyword evidence="1" id="KW-0853">WD repeat</keyword>
<dbReference type="OMA" id="WNIDEAV"/>
<protein>
    <submittedName>
        <fullName evidence="5">NACHT and WD repeat domain-containing protein 2</fullName>
    </submittedName>
</protein>
<dbReference type="OrthoDB" id="2325716at2759"/>
<organism evidence="4 5">
    <name type="scientific">Lingula anatina</name>
    <name type="common">Brachiopod</name>
    <name type="synonym">Lingula unguis</name>
    <dbReference type="NCBI Taxonomy" id="7574"/>
    <lineage>
        <taxon>Eukaryota</taxon>
        <taxon>Metazoa</taxon>
        <taxon>Spiralia</taxon>
        <taxon>Lophotrochozoa</taxon>
        <taxon>Brachiopoda</taxon>
        <taxon>Linguliformea</taxon>
        <taxon>Lingulata</taxon>
        <taxon>Lingulida</taxon>
        <taxon>Linguloidea</taxon>
        <taxon>Lingulidae</taxon>
        <taxon>Lingula</taxon>
    </lineage>
</organism>